<gene>
    <name evidence="1" type="primary">109</name>
    <name evidence="1" type="ORF">SLAVMIC_00966</name>
</gene>
<reference evidence="1" key="1">
    <citation type="submission" date="2021-06" db="EMBL/GenBank/DDBJ databases">
        <authorList>
            <person name="Gannon L."/>
            <person name="Redgwell R T."/>
            <person name="Michniewski S."/>
            <person name="Harrison D C."/>
            <person name="Millard A."/>
        </authorList>
    </citation>
    <scope>NUCLEOTIDE SEQUENCE</scope>
</reference>
<organism evidence="1">
    <name type="scientific">uncultured marine phage</name>
    <dbReference type="NCBI Taxonomy" id="707152"/>
    <lineage>
        <taxon>Viruses</taxon>
        <taxon>environmental samples</taxon>
    </lineage>
</organism>
<dbReference type="EMBL" id="OU342829">
    <property type="protein sequence ID" value="CAG7581669.1"/>
    <property type="molecule type" value="Genomic_DNA"/>
</dbReference>
<dbReference type="Gene3D" id="3.30.460.10">
    <property type="entry name" value="Beta Polymerase, domain 2"/>
    <property type="match status" value="1"/>
</dbReference>
<name>A0A8D9FRJ3_9VIRU</name>
<dbReference type="SUPFAM" id="SSF81301">
    <property type="entry name" value="Nucleotidyltransferase"/>
    <property type="match status" value="1"/>
</dbReference>
<dbReference type="InterPro" id="IPR043519">
    <property type="entry name" value="NT_sf"/>
</dbReference>
<proteinExistence type="predicted"/>
<accession>A0A8D9FRJ3</accession>
<sequence length="201" mass="24061">MDYNEVLNRANLKDSDVICAYQYGSRVYGNITKHSDWDFIFVMKEKPNEQFSDTLININFFDVEQHKTRILNHEISALETLFLDDEYILKEDIKFDFTLNLKMLRRSLSRKSSNSWVKAKKKLTVEKDYDLDVGRKSMWHSFRIADFGIQLATKGMIYNYSSKNDLYYEVIYNYSDWSELFENYKKSYNSLMTEFRKVAPK</sequence>
<evidence type="ECO:0000313" key="1">
    <source>
        <dbReference type="EMBL" id="CAG7581669.1"/>
    </source>
</evidence>
<protein>
    <submittedName>
        <fullName evidence="1">Gp109</fullName>
    </submittedName>
</protein>